<comment type="similarity">
    <text evidence="1">Belongs to the carbohydrate kinase PfkB family.</text>
</comment>
<evidence type="ECO:0000313" key="6">
    <source>
        <dbReference type="Proteomes" id="UP001515500"/>
    </source>
</evidence>
<sequence length="395" mass="42459">MGTEEETTTLFQSVSPLPSPLNSRSSASSSLSSTEIDLQNHQHQDKDDDDDDDDDGDPGPCFLVVGNYCHDVLFRDGVVVGEGLGGAASFVSNVFNSLFASSSHLFHSCYVSKVGTDFAYTHTLPGRHPPLVSPTAATTLFHGHFPSLASADLADRVLKRVHSCDPILPSDLPSSKFRFGLAVGVGGEIPPLTLARLLDLCALVFVDAQSLIRTFDPSDGTVGLIPLKDSEFSSLVSRIGFLKVSAEEAPFLDIDEARKWCCVILTQGKDGCSLFWKDGHSQVLPFPTVQIDPTGAGDSFLGAFVAGLAMGLGVQESALLGNFFGSLTVGQIGIPKFDQQMMQKIKQELERNATSNDGLCGRNDAPKFQKSLMHEELRAFLLEVARLQNTDGATY</sequence>
<dbReference type="PANTHER" id="PTHR43085:SF13">
    <property type="entry name" value="INOSITOL 3-KINASE"/>
    <property type="match status" value="1"/>
</dbReference>
<keyword evidence="2" id="KW-0808">Transferase</keyword>
<evidence type="ECO:0000256" key="1">
    <source>
        <dbReference type="ARBA" id="ARBA00010688"/>
    </source>
</evidence>
<evidence type="ECO:0000259" key="5">
    <source>
        <dbReference type="Pfam" id="PF00294"/>
    </source>
</evidence>
<keyword evidence="3" id="KW-0418">Kinase</keyword>
<dbReference type="PROSITE" id="PS00584">
    <property type="entry name" value="PFKB_KINASES_2"/>
    <property type="match status" value="1"/>
</dbReference>
<organism evidence="6 7">
    <name type="scientific">Dioscorea cayennensis subsp. rotundata</name>
    <name type="common">White Guinea yam</name>
    <name type="synonym">Dioscorea rotundata</name>
    <dbReference type="NCBI Taxonomy" id="55577"/>
    <lineage>
        <taxon>Eukaryota</taxon>
        <taxon>Viridiplantae</taxon>
        <taxon>Streptophyta</taxon>
        <taxon>Embryophyta</taxon>
        <taxon>Tracheophyta</taxon>
        <taxon>Spermatophyta</taxon>
        <taxon>Magnoliopsida</taxon>
        <taxon>Liliopsida</taxon>
        <taxon>Dioscoreales</taxon>
        <taxon>Dioscoreaceae</taxon>
        <taxon>Dioscorea</taxon>
    </lineage>
</organism>
<evidence type="ECO:0000256" key="4">
    <source>
        <dbReference type="SAM" id="MobiDB-lite"/>
    </source>
</evidence>
<dbReference type="GO" id="GO:0010264">
    <property type="term" value="P:myo-inositol hexakisphosphate biosynthetic process"/>
    <property type="evidence" value="ECO:0007669"/>
    <property type="project" value="EnsemblPlants"/>
</dbReference>
<evidence type="ECO:0000313" key="7">
    <source>
        <dbReference type="RefSeq" id="XP_039132013.1"/>
    </source>
</evidence>
<accession>A0AB40BYE2</accession>
<dbReference type="InterPro" id="IPR029056">
    <property type="entry name" value="Ribokinase-like"/>
</dbReference>
<keyword evidence="6" id="KW-1185">Reference proteome</keyword>
<dbReference type="InterPro" id="IPR002173">
    <property type="entry name" value="Carboh/pur_kinase_PfkB_CS"/>
</dbReference>
<dbReference type="InterPro" id="IPR050306">
    <property type="entry name" value="PfkB_Carbo_kinase"/>
</dbReference>
<protein>
    <submittedName>
        <fullName evidence="7">Inositol 3-kinase</fullName>
    </submittedName>
</protein>
<reference evidence="7" key="1">
    <citation type="submission" date="2025-08" db="UniProtKB">
        <authorList>
            <consortium name="RefSeq"/>
        </authorList>
    </citation>
    <scope>IDENTIFICATION</scope>
</reference>
<dbReference type="AlphaFoldDB" id="A0AB40BYE2"/>
<feature type="compositionally biased region" description="Low complexity" evidence="4">
    <location>
        <begin position="13"/>
        <end position="33"/>
    </location>
</feature>
<feature type="domain" description="Carbohydrate kinase PfkB" evidence="5">
    <location>
        <begin position="263"/>
        <end position="333"/>
    </location>
</feature>
<proteinExistence type="inferred from homology"/>
<dbReference type="GeneID" id="120268812"/>
<dbReference type="GO" id="GO:0016301">
    <property type="term" value="F:kinase activity"/>
    <property type="evidence" value="ECO:0007669"/>
    <property type="project" value="UniProtKB-KW"/>
</dbReference>
<dbReference type="Gene3D" id="3.40.1190.20">
    <property type="match status" value="1"/>
</dbReference>
<dbReference type="InterPro" id="IPR011611">
    <property type="entry name" value="PfkB_dom"/>
</dbReference>
<dbReference type="Pfam" id="PF00294">
    <property type="entry name" value="PfkB"/>
    <property type="match status" value="1"/>
</dbReference>
<evidence type="ECO:0000256" key="3">
    <source>
        <dbReference type="ARBA" id="ARBA00022777"/>
    </source>
</evidence>
<gene>
    <name evidence="7" type="primary">LOC120268812</name>
</gene>
<dbReference type="Proteomes" id="UP001515500">
    <property type="component" value="Chromosome 9"/>
</dbReference>
<dbReference type="RefSeq" id="XP_039132013.1">
    <property type="nucleotide sequence ID" value="XM_039276079.1"/>
</dbReference>
<name>A0AB40BYE2_DIOCR</name>
<dbReference type="PANTHER" id="PTHR43085">
    <property type="entry name" value="HEXOKINASE FAMILY MEMBER"/>
    <property type="match status" value="1"/>
</dbReference>
<dbReference type="SUPFAM" id="SSF53613">
    <property type="entry name" value="Ribokinase-like"/>
    <property type="match status" value="1"/>
</dbReference>
<evidence type="ECO:0000256" key="2">
    <source>
        <dbReference type="ARBA" id="ARBA00022679"/>
    </source>
</evidence>
<feature type="compositionally biased region" description="Acidic residues" evidence="4">
    <location>
        <begin position="47"/>
        <end position="57"/>
    </location>
</feature>
<feature type="region of interest" description="Disordered" evidence="4">
    <location>
        <begin position="1"/>
        <end position="57"/>
    </location>
</feature>